<protein>
    <submittedName>
        <fullName evidence="1">5093_t:CDS:1</fullName>
    </submittedName>
</protein>
<dbReference type="Proteomes" id="UP000789525">
    <property type="component" value="Unassembled WGS sequence"/>
</dbReference>
<name>A0ACA9MJY3_9GLOM</name>
<reference evidence="1" key="1">
    <citation type="submission" date="2021-06" db="EMBL/GenBank/DDBJ databases">
        <authorList>
            <person name="Kallberg Y."/>
            <person name="Tangrot J."/>
            <person name="Rosling A."/>
        </authorList>
    </citation>
    <scope>NUCLEOTIDE SEQUENCE</scope>
    <source>
        <strain evidence="1">CL356</strain>
    </source>
</reference>
<accession>A0ACA9MJY3</accession>
<sequence>MAVSKNILAILLLSVLLYAALGEANYTVKLIAGALVNKDKPDEIFRNLTSSPYSALVPAMDHIDIKYTFYSEFPTQELGLVLFVFFTDEENNQFRGVGFNDTVTVVEPEQSLFDLQLLFLYVILSGIIFGIGYMIFQAFFGGTRPRKGRKRPPVSKPEDQATGASSSSDLKYDESWIPEHNLRSPAARNSSRIKKKTEK</sequence>
<feature type="non-terminal residue" evidence="1">
    <location>
        <position position="199"/>
    </location>
</feature>
<evidence type="ECO:0000313" key="2">
    <source>
        <dbReference type="Proteomes" id="UP000789525"/>
    </source>
</evidence>
<gene>
    <name evidence="1" type="ORF">ACOLOM_LOCUS6449</name>
</gene>
<keyword evidence="2" id="KW-1185">Reference proteome</keyword>
<evidence type="ECO:0000313" key="1">
    <source>
        <dbReference type="EMBL" id="CAG8594595.1"/>
    </source>
</evidence>
<comment type="caution">
    <text evidence="1">The sequence shown here is derived from an EMBL/GenBank/DDBJ whole genome shotgun (WGS) entry which is preliminary data.</text>
</comment>
<dbReference type="EMBL" id="CAJVPT010013319">
    <property type="protein sequence ID" value="CAG8594595.1"/>
    <property type="molecule type" value="Genomic_DNA"/>
</dbReference>
<organism evidence="1 2">
    <name type="scientific">Acaulospora colombiana</name>
    <dbReference type="NCBI Taxonomy" id="27376"/>
    <lineage>
        <taxon>Eukaryota</taxon>
        <taxon>Fungi</taxon>
        <taxon>Fungi incertae sedis</taxon>
        <taxon>Mucoromycota</taxon>
        <taxon>Glomeromycotina</taxon>
        <taxon>Glomeromycetes</taxon>
        <taxon>Diversisporales</taxon>
        <taxon>Acaulosporaceae</taxon>
        <taxon>Acaulospora</taxon>
    </lineage>
</organism>
<proteinExistence type="predicted"/>